<accession>A0A1G2RU37</accession>
<comment type="caution">
    <text evidence="2">The sequence shown here is derived from an EMBL/GenBank/DDBJ whole genome shotgun (WGS) entry which is preliminary data.</text>
</comment>
<name>A0A1G2RU37_9BACT</name>
<feature type="compositionally biased region" description="Basic and acidic residues" evidence="1">
    <location>
        <begin position="35"/>
        <end position="49"/>
    </location>
</feature>
<feature type="region of interest" description="Disordered" evidence="1">
    <location>
        <begin position="1"/>
        <end position="51"/>
    </location>
</feature>
<feature type="compositionally biased region" description="Basic and acidic residues" evidence="1">
    <location>
        <begin position="13"/>
        <end position="25"/>
    </location>
</feature>
<sequence>MNNRKGQPQRRGVNYERKKARDHGAKHIGGPGNPDAEKGRQKLEIKDWKQPVPRPEVVKARRKGVTKFISKSGFTEPALEYGEERKIKLYKGKKRLT</sequence>
<evidence type="ECO:0000313" key="3">
    <source>
        <dbReference type="Proteomes" id="UP000178222"/>
    </source>
</evidence>
<protein>
    <submittedName>
        <fullName evidence="2">Uncharacterized protein</fullName>
    </submittedName>
</protein>
<dbReference type="AlphaFoldDB" id="A0A1G2RU37"/>
<dbReference type="EMBL" id="MHUL01000036">
    <property type="protein sequence ID" value="OHA76317.1"/>
    <property type="molecule type" value="Genomic_DNA"/>
</dbReference>
<evidence type="ECO:0000313" key="2">
    <source>
        <dbReference type="EMBL" id="OHA76317.1"/>
    </source>
</evidence>
<gene>
    <name evidence="2" type="ORF">A3J30_01220</name>
</gene>
<organism evidence="2 3">
    <name type="scientific">Candidatus Wildermuthbacteria bacterium RIFCSPLOWO2_02_FULL_47_9c</name>
    <dbReference type="NCBI Taxonomy" id="1802466"/>
    <lineage>
        <taxon>Bacteria</taxon>
        <taxon>Candidatus Wildermuthiibacteriota</taxon>
    </lineage>
</organism>
<dbReference type="Proteomes" id="UP000178222">
    <property type="component" value="Unassembled WGS sequence"/>
</dbReference>
<proteinExistence type="predicted"/>
<reference evidence="2 3" key="1">
    <citation type="journal article" date="2016" name="Nat. Commun.">
        <title>Thousands of microbial genomes shed light on interconnected biogeochemical processes in an aquifer system.</title>
        <authorList>
            <person name="Anantharaman K."/>
            <person name="Brown C.T."/>
            <person name="Hug L.A."/>
            <person name="Sharon I."/>
            <person name="Castelle C.J."/>
            <person name="Probst A.J."/>
            <person name="Thomas B.C."/>
            <person name="Singh A."/>
            <person name="Wilkins M.J."/>
            <person name="Karaoz U."/>
            <person name="Brodie E.L."/>
            <person name="Williams K.H."/>
            <person name="Hubbard S.S."/>
            <person name="Banfield J.F."/>
        </authorList>
    </citation>
    <scope>NUCLEOTIDE SEQUENCE [LARGE SCALE GENOMIC DNA]</scope>
</reference>
<evidence type="ECO:0000256" key="1">
    <source>
        <dbReference type="SAM" id="MobiDB-lite"/>
    </source>
</evidence>